<evidence type="ECO:0000313" key="1">
    <source>
        <dbReference type="EMBL" id="GKV19272.1"/>
    </source>
</evidence>
<accession>A0AAV5JZS7</accession>
<reference evidence="1 2" key="1">
    <citation type="journal article" date="2021" name="Commun. Biol.">
        <title>The genome of Shorea leprosula (Dipterocarpaceae) highlights the ecological relevance of drought in aseasonal tropical rainforests.</title>
        <authorList>
            <person name="Ng K.K.S."/>
            <person name="Kobayashi M.J."/>
            <person name="Fawcett J.A."/>
            <person name="Hatakeyama M."/>
            <person name="Paape T."/>
            <person name="Ng C.H."/>
            <person name="Ang C.C."/>
            <person name="Tnah L.H."/>
            <person name="Lee C.T."/>
            <person name="Nishiyama T."/>
            <person name="Sese J."/>
            <person name="O'Brien M.J."/>
            <person name="Copetti D."/>
            <person name="Mohd Noor M.I."/>
            <person name="Ong R.C."/>
            <person name="Putra M."/>
            <person name="Sireger I.Z."/>
            <person name="Indrioko S."/>
            <person name="Kosugi Y."/>
            <person name="Izuno A."/>
            <person name="Isagi Y."/>
            <person name="Lee S.L."/>
            <person name="Shimizu K.K."/>
        </authorList>
    </citation>
    <scope>NUCLEOTIDE SEQUENCE [LARGE SCALE GENOMIC DNA]</scope>
    <source>
        <strain evidence="1">214</strain>
    </source>
</reference>
<dbReference type="PANTHER" id="PTHR27006">
    <property type="entry name" value="PROMASTIGOTE SURFACE ANTIGEN PROTEIN PSA"/>
    <property type="match status" value="1"/>
</dbReference>
<gene>
    <name evidence="1" type="ORF">SLEP1_g29557</name>
</gene>
<dbReference type="PANTHER" id="PTHR27006:SF606">
    <property type="entry name" value="INTERLEUKIN-1 RECEPTOR-ASSOCIATED KINASE 4"/>
    <property type="match status" value="1"/>
</dbReference>
<protein>
    <submittedName>
        <fullName evidence="1">Uncharacterized protein</fullName>
    </submittedName>
</protein>
<comment type="caution">
    <text evidence="1">The sequence shown here is derived from an EMBL/GenBank/DDBJ whole genome shotgun (WGS) entry which is preliminary data.</text>
</comment>
<evidence type="ECO:0000313" key="2">
    <source>
        <dbReference type="Proteomes" id="UP001054252"/>
    </source>
</evidence>
<name>A0AAV5JZS7_9ROSI</name>
<keyword evidence="2" id="KW-1185">Reference proteome</keyword>
<dbReference type="AlphaFoldDB" id="A0AAV5JZS7"/>
<dbReference type="EMBL" id="BPVZ01000052">
    <property type="protein sequence ID" value="GKV19272.1"/>
    <property type="molecule type" value="Genomic_DNA"/>
</dbReference>
<dbReference type="Proteomes" id="UP001054252">
    <property type="component" value="Unassembled WGS sequence"/>
</dbReference>
<organism evidence="1 2">
    <name type="scientific">Rubroshorea leprosula</name>
    <dbReference type="NCBI Taxonomy" id="152421"/>
    <lineage>
        <taxon>Eukaryota</taxon>
        <taxon>Viridiplantae</taxon>
        <taxon>Streptophyta</taxon>
        <taxon>Embryophyta</taxon>
        <taxon>Tracheophyta</taxon>
        <taxon>Spermatophyta</taxon>
        <taxon>Magnoliopsida</taxon>
        <taxon>eudicotyledons</taxon>
        <taxon>Gunneridae</taxon>
        <taxon>Pentapetalae</taxon>
        <taxon>rosids</taxon>
        <taxon>malvids</taxon>
        <taxon>Malvales</taxon>
        <taxon>Dipterocarpaceae</taxon>
        <taxon>Rubroshorea</taxon>
    </lineage>
</organism>
<proteinExistence type="predicted"/>
<sequence length="85" mass="9770">MRAQFLDIFQAWRHWKDGTSLELMDPTLRDSYVINEVTRCTQIGLFCIQEKPIPTMARVVLKLSSTSVTLPHLNRLHSSLAVSQE</sequence>